<reference evidence="14" key="1">
    <citation type="submission" date="2015-07" db="EMBL/GenBank/DDBJ databases">
        <title>Draft genome sequence of Acetobacterium bakii DSM 8293, a potential psychrophilic chemical producer through syngas fermentation.</title>
        <authorList>
            <person name="Song Y."/>
            <person name="Hwang S."/>
            <person name="Cho B.-K."/>
        </authorList>
    </citation>
    <scope>NUCLEOTIDE SEQUENCE [LARGE SCALE GENOMIC DNA]</scope>
    <source>
        <strain evidence="14">DSM 8239</strain>
    </source>
</reference>
<evidence type="ECO:0000256" key="5">
    <source>
        <dbReference type="ARBA" id="ARBA00022723"/>
    </source>
</evidence>
<dbReference type="InterPro" id="IPR036073">
    <property type="entry name" value="Desulfoferrodoxin_Fe-bd_dom_sf"/>
</dbReference>
<proteinExistence type="inferred from homology"/>
<dbReference type="Gene3D" id="2.60.40.730">
    <property type="entry name" value="SOR catalytic domain"/>
    <property type="match status" value="1"/>
</dbReference>
<dbReference type="NCBIfam" id="TIGR00332">
    <property type="entry name" value="neela_ferrous"/>
    <property type="match status" value="1"/>
</dbReference>
<dbReference type="AlphaFoldDB" id="A0A0L6TWL5"/>
<dbReference type="InterPro" id="IPR004462">
    <property type="entry name" value="Desulfoferrodoxin_N"/>
</dbReference>
<comment type="similarity">
    <text evidence="1">Belongs to the desulfoferrodoxin family.</text>
</comment>
<dbReference type="SUPFAM" id="SSF57802">
    <property type="entry name" value="Rubredoxin-like"/>
    <property type="match status" value="1"/>
</dbReference>
<dbReference type="InterPro" id="IPR002742">
    <property type="entry name" value="Desulfoferrodoxin_Fe-bd_dom"/>
</dbReference>
<evidence type="ECO:0000256" key="8">
    <source>
        <dbReference type="ARBA" id="ARBA00024690"/>
    </source>
</evidence>
<feature type="domain" description="Desulfoferrodoxin N-terminal" evidence="12">
    <location>
        <begin position="10"/>
        <end position="37"/>
    </location>
</feature>
<protein>
    <recommendedName>
        <fullName evidence="3">Desulfoferrodoxin</fullName>
        <ecNumber evidence="2">1.15.1.2</ecNumber>
    </recommendedName>
    <alternativeName>
        <fullName evidence="9">Superoxide reductase</fullName>
    </alternativeName>
</protein>
<comment type="catalytic activity">
    <reaction evidence="10">
        <text>reduced [rubredoxin] + superoxide + 2 H(+) = oxidized [rubredoxin] + H2O2</text>
        <dbReference type="Rhea" id="RHEA:21324"/>
        <dbReference type="Rhea" id="RHEA-COMP:10302"/>
        <dbReference type="Rhea" id="RHEA-COMP:10303"/>
        <dbReference type="ChEBI" id="CHEBI:15378"/>
        <dbReference type="ChEBI" id="CHEBI:16240"/>
        <dbReference type="ChEBI" id="CHEBI:18421"/>
        <dbReference type="ChEBI" id="CHEBI:29033"/>
        <dbReference type="ChEBI" id="CHEBI:29034"/>
        <dbReference type="EC" id="1.15.1.2"/>
    </reaction>
</comment>
<dbReference type="GO" id="GO:0050605">
    <property type="term" value="F:superoxide reductase activity"/>
    <property type="evidence" value="ECO:0007669"/>
    <property type="project" value="UniProtKB-EC"/>
</dbReference>
<dbReference type="STRING" id="52689.AKG39_16205"/>
<gene>
    <name evidence="13" type="ORF">AKG39_16205</name>
</gene>
<keyword evidence="14" id="KW-1185">Reference proteome</keyword>
<comment type="caution">
    <text evidence="13">The sequence shown here is derived from an EMBL/GenBank/DDBJ whole genome shotgun (WGS) entry which is preliminary data.</text>
</comment>
<keyword evidence="7" id="KW-0408">Iron</keyword>
<evidence type="ECO:0000256" key="1">
    <source>
        <dbReference type="ARBA" id="ARBA00005941"/>
    </source>
</evidence>
<dbReference type="OrthoDB" id="9814936at2"/>
<evidence type="ECO:0000256" key="2">
    <source>
        <dbReference type="ARBA" id="ARBA00012679"/>
    </source>
</evidence>
<dbReference type="EC" id="1.15.1.2" evidence="2"/>
<evidence type="ECO:0000313" key="13">
    <source>
        <dbReference type="EMBL" id="KNZ40664.1"/>
    </source>
</evidence>
<evidence type="ECO:0000259" key="12">
    <source>
        <dbReference type="Pfam" id="PF06397"/>
    </source>
</evidence>
<evidence type="ECO:0000256" key="10">
    <source>
        <dbReference type="ARBA" id="ARBA00047448"/>
    </source>
</evidence>
<keyword evidence="6" id="KW-0249">Electron transport</keyword>
<evidence type="ECO:0000256" key="7">
    <source>
        <dbReference type="ARBA" id="ARBA00023004"/>
    </source>
</evidence>
<dbReference type="PANTHER" id="PTHR36541">
    <property type="entry name" value="SUPEROXIDE REDUCTASE-RELATED"/>
    <property type="match status" value="1"/>
</dbReference>
<comment type="function">
    <text evidence="8">Catalyzes the one-electron reduction of superoxide anion radical to hydrogen peroxide at a nonheme ferrous iron center. Plays a fundamental role in case of oxidative stress via its superoxide detoxification activity.</text>
</comment>
<keyword evidence="4" id="KW-0813">Transport</keyword>
<feature type="domain" description="Desulfoferrodoxin ferrous iron-binding" evidence="11">
    <location>
        <begin position="42"/>
        <end position="126"/>
    </location>
</feature>
<organism evidence="13 14">
    <name type="scientific">Acetobacterium bakii</name>
    <dbReference type="NCBI Taxonomy" id="52689"/>
    <lineage>
        <taxon>Bacteria</taxon>
        <taxon>Bacillati</taxon>
        <taxon>Bacillota</taxon>
        <taxon>Clostridia</taxon>
        <taxon>Eubacteriales</taxon>
        <taxon>Eubacteriaceae</taxon>
        <taxon>Acetobacterium</taxon>
    </lineage>
</organism>
<evidence type="ECO:0000256" key="9">
    <source>
        <dbReference type="ARBA" id="ARBA00031398"/>
    </source>
</evidence>
<evidence type="ECO:0000256" key="3">
    <source>
        <dbReference type="ARBA" id="ARBA00014839"/>
    </source>
</evidence>
<sequence>MCKEPKFLVCKHCGNMVSMIHESGVEMICCGDPMTVMIPNTTDAAQEKHVPVITVNGTTVTVDIGSAPHPMTPEHHIEWIFLETAEGRQRKCLAQDGKPQAVFELTAGDKVISAYEYCNLHGLWKAAL</sequence>
<dbReference type="Pfam" id="PF06397">
    <property type="entry name" value="Desulfoferrod_N"/>
    <property type="match status" value="1"/>
</dbReference>
<dbReference type="GO" id="GO:0005506">
    <property type="term" value="F:iron ion binding"/>
    <property type="evidence" value="ECO:0007669"/>
    <property type="project" value="InterPro"/>
</dbReference>
<keyword evidence="5" id="KW-0479">Metal-binding</keyword>
<dbReference type="PANTHER" id="PTHR36541:SF1">
    <property type="entry name" value="SUPEROXIDE REDUCTASE-RELATED"/>
    <property type="match status" value="1"/>
</dbReference>
<dbReference type="InterPro" id="IPR051233">
    <property type="entry name" value="Desulfoferrodoxin_SOR"/>
</dbReference>
<evidence type="ECO:0000259" key="11">
    <source>
        <dbReference type="Pfam" id="PF01880"/>
    </source>
</evidence>
<evidence type="ECO:0000256" key="4">
    <source>
        <dbReference type="ARBA" id="ARBA00022448"/>
    </source>
</evidence>
<dbReference type="Proteomes" id="UP000036873">
    <property type="component" value="Unassembled WGS sequence"/>
</dbReference>
<dbReference type="RefSeq" id="WP_050741453.1">
    <property type="nucleotide sequence ID" value="NZ_LGYO01000046.1"/>
</dbReference>
<evidence type="ECO:0000313" key="14">
    <source>
        <dbReference type="Proteomes" id="UP000036873"/>
    </source>
</evidence>
<dbReference type="Pfam" id="PF01880">
    <property type="entry name" value="Desulfoferrodox"/>
    <property type="match status" value="1"/>
</dbReference>
<accession>A0A0L6TWL5</accession>
<evidence type="ECO:0000256" key="6">
    <source>
        <dbReference type="ARBA" id="ARBA00022982"/>
    </source>
</evidence>
<dbReference type="PATRIC" id="fig|52689.4.peg.2774"/>
<dbReference type="SUPFAM" id="SSF49367">
    <property type="entry name" value="Superoxide reductase-like"/>
    <property type="match status" value="1"/>
</dbReference>
<dbReference type="EMBL" id="LGYO01000046">
    <property type="protein sequence ID" value="KNZ40664.1"/>
    <property type="molecule type" value="Genomic_DNA"/>
</dbReference>
<name>A0A0L6TWL5_9FIRM</name>